<dbReference type="Pfam" id="PF08423">
    <property type="entry name" value="Rad51"/>
    <property type="match status" value="1"/>
</dbReference>
<keyword evidence="3 9" id="KW-0547">Nucleotide-binding</keyword>
<keyword evidence="4 9" id="KW-0227">DNA damage</keyword>
<evidence type="ECO:0000256" key="4">
    <source>
        <dbReference type="ARBA" id="ARBA00022763"/>
    </source>
</evidence>
<dbReference type="PANTHER" id="PTHR22942:SF30">
    <property type="entry name" value="MEIOTIC RECOMBINATION PROTEIN DMC1_LIM15 HOMOLOG"/>
    <property type="match status" value="1"/>
</dbReference>
<dbReference type="InterPro" id="IPR020588">
    <property type="entry name" value="RecA_ATP-bd"/>
</dbReference>
<dbReference type="PROSITE" id="PS50162">
    <property type="entry name" value="RECA_2"/>
    <property type="match status" value="1"/>
</dbReference>
<evidence type="ECO:0000256" key="10">
    <source>
        <dbReference type="PIRNR" id="PIRNR005856"/>
    </source>
</evidence>
<dbReference type="InterPro" id="IPR003583">
    <property type="entry name" value="Hlx-hairpin-Hlx_DNA-bd_motif"/>
</dbReference>
<evidence type="ECO:0000256" key="1">
    <source>
        <dbReference type="ARBA" id="ARBA00008050"/>
    </source>
</evidence>
<dbReference type="Proteomes" id="UP000053961">
    <property type="component" value="Unassembled WGS sequence"/>
</dbReference>
<dbReference type="Pfam" id="PF14520">
    <property type="entry name" value="HHH_5"/>
    <property type="match status" value="1"/>
</dbReference>
<dbReference type="CDD" id="cd19515">
    <property type="entry name" value="archRadA"/>
    <property type="match status" value="1"/>
</dbReference>
<evidence type="ECO:0000256" key="7">
    <source>
        <dbReference type="ARBA" id="ARBA00023172"/>
    </source>
</evidence>
<dbReference type="PIRSF" id="PIRSF005856">
    <property type="entry name" value="Rad51"/>
    <property type="match status" value="1"/>
</dbReference>
<reference evidence="15 16" key="2">
    <citation type="journal article" date="2015" name="MBio">
        <title>Genome-Resolved Metagenomic Analysis Reveals Roles for Candidate Phyla and Other Microbial Community Members in Biogeochemical Transformations in Oil Reservoirs.</title>
        <authorList>
            <person name="Hu P."/>
            <person name="Tom L."/>
            <person name="Singh A."/>
            <person name="Thomas B.C."/>
            <person name="Baker B.J."/>
            <person name="Piceno Y.M."/>
            <person name="Andersen G.L."/>
            <person name="Banfield J.F."/>
        </authorList>
    </citation>
    <scope>NUCLEOTIDE SEQUENCE [LARGE SCALE GENOMIC DNA]</scope>
    <source>
        <strain evidence="13">57_489</strain>
    </source>
</reference>
<dbReference type="InterPro" id="IPR011938">
    <property type="entry name" value="DNA_recomb/repair_RadA"/>
</dbReference>
<evidence type="ECO:0000313" key="14">
    <source>
        <dbReference type="EMBL" id="KUK95792.1"/>
    </source>
</evidence>
<dbReference type="InterPro" id="IPR020587">
    <property type="entry name" value="RecA_monomer-monomer_interface"/>
</dbReference>
<dbReference type="NCBIfam" id="NF003301">
    <property type="entry name" value="PRK04301.1"/>
    <property type="match status" value="1"/>
</dbReference>
<dbReference type="PROSITE" id="PS50163">
    <property type="entry name" value="RECA_3"/>
    <property type="match status" value="1"/>
</dbReference>
<feature type="domain" description="RecA family profile 1" evidence="11">
    <location>
        <begin position="78"/>
        <end position="262"/>
    </location>
</feature>
<dbReference type="SUPFAM" id="SSF52540">
    <property type="entry name" value="P-loop containing nucleoside triphosphate hydrolases"/>
    <property type="match status" value="1"/>
</dbReference>
<dbReference type="EMBL" id="LGFT01000011">
    <property type="protein sequence ID" value="KUK44941.1"/>
    <property type="molecule type" value="Genomic_DNA"/>
</dbReference>
<accession>A0A101FUW2</accession>
<dbReference type="InterPro" id="IPR013632">
    <property type="entry name" value="Rad51_C"/>
</dbReference>
<comment type="caution">
    <text evidence="13">The sequence shown here is derived from an EMBL/GenBank/DDBJ whole genome shotgun (WGS) entry which is preliminary data.</text>
</comment>
<comment type="similarity">
    <text evidence="1 9 10">Belongs to the eukaryotic RecA-like protein family.</text>
</comment>
<evidence type="ECO:0000313" key="16">
    <source>
        <dbReference type="Proteomes" id="UP000057043"/>
    </source>
</evidence>
<evidence type="ECO:0000256" key="2">
    <source>
        <dbReference type="ARBA" id="ARBA00018144"/>
    </source>
</evidence>
<reference evidence="14" key="1">
    <citation type="journal article" date="2015" name="MBio">
        <title>Genome-resolved metagenomic analysis reveals roles for candidate phyla and other microbial community members in biogeochemical transformations in oil reservoirs.</title>
        <authorList>
            <person name="Hu P."/>
            <person name="Tom L."/>
            <person name="Singh A."/>
            <person name="Thomas B.C."/>
            <person name="Baker B.J."/>
            <person name="Piceno Y.M."/>
            <person name="Andersen G.L."/>
            <person name="Banfield J.F."/>
        </authorList>
    </citation>
    <scope>NUCLEOTIDE SEQUENCE [LARGE SCALE GENOMIC DNA]</scope>
    <source>
        <strain evidence="14">56_747</strain>
    </source>
</reference>
<dbReference type="InterPro" id="IPR003593">
    <property type="entry name" value="AAA+_ATPase"/>
</dbReference>
<dbReference type="SMART" id="SM00382">
    <property type="entry name" value="AAA"/>
    <property type="match status" value="1"/>
</dbReference>
<comment type="function">
    <text evidence="8 9 10">Involved in DNA repair and in homologous recombination. Binds and assemble on single-stranded DNA to form a nucleoprotein filament. Hydrolyzes ATP in a ssDNA-dependent manner and promotes DNA strand exchange between homologous DNA molecules.</text>
</comment>
<organism evidence="13 16">
    <name type="scientific">Methanothrix harundinacea</name>
    <dbReference type="NCBI Taxonomy" id="301375"/>
    <lineage>
        <taxon>Archaea</taxon>
        <taxon>Methanobacteriati</taxon>
        <taxon>Methanobacteriota</taxon>
        <taxon>Stenosarchaea group</taxon>
        <taxon>Methanomicrobia</taxon>
        <taxon>Methanotrichales</taxon>
        <taxon>Methanotrichaceae</taxon>
        <taxon>Methanothrix</taxon>
    </lineage>
</organism>
<evidence type="ECO:0000256" key="3">
    <source>
        <dbReference type="ARBA" id="ARBA00022741"/>
    </source>
</evidence>
<proteinExistence type="inferred from homology"/>
<feature type="binding site" evidence="9">
    <location>
        <begin position="107"/>
        <end position="114"/>
    </location>
    <ligand>
        <name>ATP</name>
        <dbReference type="ChEBI" id="CHEBI:30616"/>
    </ligand>
</feature>
<dbReference type="EMBL" id="LGHB01000026">
    <property type="protein sequence ID" value="KUK95792.1"/>
    <property type="molecule type" value="Genomic_DNA"/>
</dbReference>
<evidence type="ECO:0000256" key="5">
    <source>
        <dbReference type="ARBA" id="ARBA00022840"/>
    </source>
</evidence>
<dbReference type="Gene3D" id="1.10.150.20">
    <property type="entry name" value="5' to 3' exonuclease, C-terminal subdomain"/>
    <property type="match status" value="1"/>
</dbReference>
<dbReference type="PATRIC" id="fig|301375.6.peg.743"/>
<sequence>MAEILLEDLSGVGPATAEKLREAGFNSVEALAVASPAQLAACADVGESTAAKIIASARAAADIGGFETGDQVMERRKLVGKVTTGSETFDALMGGGFETQSIVELYGEFGSGKTQVAHQVAVKVQLPPEMGGLDGSVIIIDTENTFRPERIVQMVEGLPPSEDPDHPWDPEEFLKNIHVARAYNSNHQILLAESALELAEKMKKSGKPVRLLIVDSLTAHFRAEYVGRGTLADRQQKLNKHLHALMRFADLNNAVVLVTNQVMAKPDAFFGDPTKPVGGHIVGHTATFRIYLRKSKGEKRIARLVDSPNLPDGEAVFSVTTAGLMD</sequence>
<dbReference type="Proteomes" id="UP000057043">
    <property type="component" value="Unassembled WGS sequence"/>
</dbReference>
<dbReference type="GO" id="GO:0005524">
    <property type="term" value="F:ATP binding"/>
    <property type="evidence" value="ECO:0007669"/>
    <property type="project" value="UniProtKB-UniRule"/>
</dbReference>
<evidence type="ECO:0000313" key="13">
    <source>
        <dbReference type="EMBL" id="KUK44941.1"/>
    </source>
</evidence>
<dbReference type="AlphaFoldDB" id="A0A101FUW2"/>
<dbReference type="Gene3D" id="3.40.50.300">
    <property type="entry name" value="P-loop containing nucleotide triphosphate hydrolases"/>
    <property type="match status" value="1"/>
</dbReference>
<evidence type="ECO:0000259" key="12">
    <source>
        <dbReference type="PROSITE" id="PS50163"/>
    </source>
</evidence>
<dbReference type="GO" id="GO:0140664">
    <property type="term" value="F:ATP-dependent DNA damage sensor activity"/>
    <property type="evidence" value="ECO:0007669"/>
    <property type="project" value="InterPro"/>
</dbReference>
<dbReference type="GO" id="GO:0006310">
    <property type="term" value="P:DNA recombination"/>
    <property type="evidence" value="ECO:0007669"/>
    <property type="project" value="UniProtKB-UniRule"/>
</dbReference>
<evidence type="ECO:0000313" key="15">
    <source>
        <dbReference type="Proteomes" id="UP000053961"/>
    </source>
</evidence>
<feature type="domain" description="RecA family profile 2" evidence="12">
    <location>
        <begin position="267"/>
        <end position="326"/>
    </location>
</feature>
<dbReference type="SUPFAM" id="SSF47794">
    <property type="entry name" value="Rad51 N-terminal domain-like"/>
    <property type="match status" value="1"/>
</dbReference>
<evidence type="ECO:0000259" key="11">
    <source>
        <dbReference type="PROSITE" id="PS50162"/>
    </source>
</evidence>
<gene>
    <name evidence="9" type="primary">radA</name>
    <name evidence="13" type="ORF">XD72_0647</name>
    <name evidence="14" type="ORF">XE07_1575</name>
</gene>
<evidence type="ECO:0000256" key="8">
    <source>
        <dbReference type="ARBA" id="ARBA00025684"/>
    </source>
</evidence>
<dbReference type="PANTHER" id="PTHR22942">
    <property type="entry name" value="RECA/RAD51/RADA DNA STRAND-PAIRING FAMILY MEMBER"/>
    <property type="match status" value="1"/>
</dbReference>
<evidence type="ECO:0000256" key="6">
    <source>
        <dbReference type="ARBA" id="ARBA00023125"/>
    </source>
</evidence>
<dbReference type="InterPro" id="IPR027417">
    <property type="entry name" value="P-loop_NTPase"/>
</dbReference>
<evidence type="ECO:0000256" key="9">
    <source>
        <dbReference type="HAMAP-Rule" id="MF_00348"/>
    </source>
</evidence>
<keyword evidence="5 9" id="KW-0067">ATP-binding</keyword>
<name>A0A101FUW2_9EURY</name>
<dbReference type="FunFam" id="3.40.50.300:FF:002052">
    <property type="entry name" value="DNA repair protein RAD51 homolog"/>
    <property type="match status" value="1"/>
</dbReference>
<dbReference type="HAMAP" id="MF_00348">
    <property type="entry name" value="RadA_arch"/>
    <property type="match status" value="1"/>
</dbReference>
<dbReference type="InterPro" id="IPR010995">
    <property type="entry name" value="DNA_repair_Rad51/TF_NusA_a-hlx"/>
</dbReference>
<dbReference type="GO" id="GO:0003684">
    <property type="term" value="F:damaged DNA binding"/>
    <property type="evidence" value="ECO:0007669"/>
    <property type="project" value="UniProtKB-UniRule"/>
</dbReference>
<dbReference type="GO" id="GO:0006281">
    <property type="term" value="P:DNA repair"/>
    <property type="evidence" value="ECO:0007669"/>
    <property type="project" value="UniProtKB-UniRule"/>
</dbReference>
<dbReference type="NCBIfam" id="TIGR02236">
    <property type="entry name" value="recomb_radA"/>
    <property type="match status" value="1"/>
</dbReference>
<dbReference type="InterPro" id="IPR016467">
    <property type="entry name" value="DNA_recomb/repair_RecA-like"/>
</dbReference>
<protein>
    <recommendedName>
        <fullName evidence="2 9">DNA repair and recombination protein RadA</fullName>
    </recommendedName>
</protein>
<dbReference type="SMART" id="SM00278">
    <property type="entry name" value="HhH1"/>
    <property type="match status" value="2"/>
</dbReference>
<keyword evidence="7 9" id="KW-0233">DNA recombination</keyword>
<keyword evidence="6 9" id="KW-0238">DNA-binding</keyword>